<dbReference type="InterPro" id="IPR036291">
    <property type="entry name" value="NAD(P)-bd_dom_sf"/>
</dbReference>
<dbReference type="EMBL" id="CP006912">
    <property type="protein sequence ID" value="AHB48156.1"/>
    <property type="molecule type" value="Genomic_DNA"/>
</dbReference>
<keyword evidence="3" id="KW-0812">Transmembrane</keyword>
<dbReference type="KEGG" id="hni:W911_06760"/>
<feature type="compositionally biased region" description="Low complexity" evidence="2">
    <location>
        <begin position="349"/>
        <end position="358"/>
    </location>
</feature>
<feature type="domain" description="Methylene-tetrahydromethanopterin dehydrogenase N-terminal" evidence="4">
    <location>
        <begin position="66"/>
        <end position="143"/>
    </location>
</feature>
<dbReference type="SUPFAM" id="SSF53223">
    <property type="entry name" value="Aminoacid dehydrogenase-like, N-terminal domain"/>
    <property type="match status" value="1"/>
</dbReference>
<feature type="region of interest" description="Disordered" evidence="2">
    <location>
        <begin position="349"/>
        <end position="381"/>
    </location>
</feature>
<dbReference type="GO" id="GO:0016491">
    <property type="term" value="F:oxidoreductase activity"/>
    <property type="evidence" value="ECO:0007669"/>
    <property type="project" value="UniProtKB-KW"/>
</dbReference>
<sequence length="381" mass="39845">MSRANKNTRTATAKKTASNASKARGGGRTAGDQAKAKRTKPRGRKEAPLGTLPILYMLSPQKFMSPFDCNMAVDSGFKVVLPYDNVAVGDVAGLVQDAIFSRPPGARTGVFIGGKDVTLALDMMKAARAAMVPSFEVSVFADPGGSFTTAAAMVACVERVLNQNYGRGLKGLRVTVFGAMGVVGFSSAVVAALEGAKVRIVAHDTLEPLEELARLAKEQFGAELEPVAGQTDTLKSTLLAVSDVVLTAGPAGVNILPRLLLSRAPGVLVAADVNAVSPFGIEGMDLFMNGVPLPGCSTLGVGALAIGDVKYKTQAGLFRRMIASKEPLDLDFRHAFELAREIVTEQAANKRAPKAAAAKPRKAKTRRPRGRAAETVALTAA</sequence>
<evidence type="ECO:0000313" key="5">
    <source>
        <dbReference type="EMBL" id="AHB48156.1"/>
    </source>
</evidence>
<feature type="compositionally biased region" description="Low complexity" evidence="2">
    <location>
        <begin position="1"/>
        <end position="23"/>
    </location>
</feature>
<keyword evidence="3" id="KW-1133">Transmembrane helix</keyword>
<dbReference type="InterPro" id="IPR037089">
    <property type="entry name" value="Methyl-teptahyd_DH_N_sf"/>
</dbReference>
<reference evidence="5 6" key="1">
    <citation type="journal article" date="2014" name="Genome Announc.">
        <title>Complete Genome Sequence of Hyphomicrobium nitrativorans Strain NL23, a Denitrifying Bacterium Isolated from Biofilm of a Methanol-Fed Denitrification System Treating Seawater at the Montreal Biodome.</title>
        <authorList>
            <person name="Martineau C."/>
            <person name="Villeneuve C."/>
            <person name="Mauffrey F."/>
            <person name="Villemur R."/>
        </authorList>
    </citation>
    <scope>NUCLEOTIDE SEQUENCE [LARGE SCALE GENOMIC DNA]</scope>
    <source>
        <strain evidence="5">NL23</strain>
    </source>
</reference>
<evidence type="ECO:0000256" key="2">
    <source>
        <dbReference type="SAM" id="MobiDB-lite"/>
    </source>
</evidence>
<feature type="region of interest" description="Disordered" evidence="2">
    <location>
        <begin position="1"/>
        <end position="46"/>
    </location>
</feature>
<dbReference type="InterPro" id="IPR015259">
    <property type="entry name" value="Methyl-teptahyd_DH_N"/>
</dbReference>
<protein>
    <submittedName>
        <fullName evidence="5">NAD(P)-dependent methylenetetrahydromethanopterin dehydrogenase</fullName>
    </submittedName>
</protein>
<dbReference type="InterPro" id="IPR046346">
    <property type="entry name" value="Aminoacid_DH-like_N_sf"/>
</dbReference>
<dbReference type="SUPFAM" id="SSF51735">
    <property type="entry name" value="NAD(P)-binding Rossmann-fold domains"/>
    <property type="match status" value="1"/>
</dbReference>
<keyword evidence="1" id="KW-0560">Oxidoreductase</keyword>
<evidence type="ECO:0000313" key="6">
    <source>
        <dbReference type="Proteomes" id="UP000018542"/>
    </source>
</evidence>
<dbReference type="PATRIC" id="fig|1029756.8.peg.1416"/>
<keyword evidence="6" id="KW-1185">Reference proteome</keyword>
<dbReference type="Gene3D" id="3.40.50.10280">
    <property type="entry name" value="Methylene-tetrahydromethanopterin dehydrogenase, N-terminal domain"/>
    <property type="match status" value="1"/>
</dbReference>
<evidence type="ECO:0000256" key="3">
    <source>
        <dbReference type="SAM" id="Phobius"/>
    </source>
</evidence>
<feature type="transmembrane region" description="Helical" evidence="3">
    <location>
        <begin position="174"/>
        <end position="193"/>
    </location>
</feature>
<dbReference type="HOGENOM" id="CLU_059363_0_0_5"/>
<proteinExistence type="predicted"/>
<name>V5SB86_9HYPH</name>
<feature type="compositionally biased region" description="Basic residues" evidence="2">
    <location>
        <begin position="359"/>
        <end position="370"/>
    </location>
</feature>
<dbReference type="STRING" id="1029756.W911_06760"/>
<gene>
    <name evidence="5" type="ORF">W911_06760</name>
</gene>
<dbReference type="RefSeq" id="WP_023786745.1">
    <property type="nucleotide sequence ID" value="NC_022997.1"/>
</dbReference>
<dbReference type="Gene3D" id="3.40.50.720">
    <property type="entry name" value="NAD(P)-binding Rossmann-like Domain"/>
    <property type="match status" value="1"/>
</dbReference>
<organism evidence="5 6">
    <name type="scientific">Hyphomicrobium nitrativorans NL23</name>
    <dbReference type="NCBI Taxonomy" id="1029756"/>
    <lineage>
        <taxon>Bacteria</taxon>
        <taxon>Pseudomonadati</taxon>
        <taxon>Pseudomonadota</taxon>
        <taxon>Alphaproteobacteria</taxon>
        <taxon>Hyphomicrobiales</taxon>
        <taxon>Hyphomicrobiaceae</taxon>
        <taxon>Hyphomicrobium</taxon>
    </lineage>
</organism>
<keyword evidence="3" id="KW-0472">Membrane</keyword>
<evidence type="ECO:0000256" key="1">
    <source>
        <dbReference type="ARBA" id="ARBA00023002"/>
    </source>
</evidence>
<dbReference type="Pfam" id="PF09176">
    <property type="entry name" value="Mpt_N"/>
    <property type="match status" value="1"/>
</dbReference>
<accession>V5SB86</accession>
<dbReference type="Proteomes" id="UP000018542">
    <property type="component" value="Chromosome"/>
</dbReference>
<dbReference type="AlphaFoldDB" id="V5SB86"/>
<evidence type="ECO:0000259" key="4">
    <source>
        <dbReference type="Pfam" id="PF09176"/>
    </source>
</evidence>